<dbReference type="GO" id="GO:0032259">
    <property type="term" value="P:methylation"/>
    <property type="evidence" value="ECO:0007669"/>
    <property type="project" value="UniProtKB-KW"/>
</dbReference>
<organism evidence="2 3">
    <name type="scientific">Cryptosporangium aurantiacum</name>
    <dbReference type="NCBI Taxonomy" id="134849"/>
    <lineage>
        <taxon>Bacteria</taxon>
        <taxon>Bacillati</taxon>
        <taxon>Actinomycetota</taxon>
        <taxon>Actinomycetes</taxon>
        <taxon>Cryptosporangiales</taxon>
        <taxon>Cryptosporangiaceae</taxon>
        <taxon>Cryptosporangium</taxon>
    </lineage>
</organism>
<dbReference type="RefSeq" id="WP_073266829.1">
    <property type="nucleotide sequence ID" value="NZ_FRCS01000038.1"/>
</dbReference>
<reference evidence="2 3" key="1">
    <citation type="submission" date="2016-11" db="EMBL/GenBank/DDBJ databases">
        <authorList>
            <person name="Jaros S."/>
            <person name="Januszkiewicz K."/>
            <person name="Wedrychowicz H."/>
        </authorList>
    </citation>
    <scope>NUCLEOTIDE SEQUENCE [LARGE SCALE GENOMIC DNA]</scope>
    <source>
        <strain evidence="2 3">DSM 46144</strain>
    </source>
</reference>
<dbReference type="Proteomes" id="UP000184440">
    <property type="component" value="Unassembled WGS sequence"/>
</dbReference>
<evidence type="ECO:0000259" key="1">
    <source>
        <dbReference type="Pfam" id="PF08241"/>
    </source>
</evidence>
<gene>
    <name evidence="2" type="ORF">SAMN05443668_1384</name>
</gene>
<dbReference type="AlphaFoldDB" id="A0A1M7RQ67"/>
<evidence type="ECO:0000313" key="2">
    <source>
        <dbReference type="EMBL" id="SHN48232.1"/>
    </source>
</evidence>
<dbReference type="OrthoDB" id="448116at2"/>
<dbReference type="Pfam" id="PF08241">
    <property type="entry name" value="Methyltransf_11"/>
    <property type="match status" value="1"/>
</dbReference>
<keyword evidence="3" id="KW-1185">Reference proteome</keyword>
<dbReference type="GO" id="GO:0008757">
    <property type="term" value="F:S-adenosylmethionine-dependent methyltransferase activity"/>
    <property type="evidence" value="ECO:0007669"/>
    <property type="project" value="InterPro"/>
</dbReference>
<dbReference type="InterPro" id="IPR013216">
    <property type="entry name" value="Methyltransf_11"/>
</dbReference>
<keyword evidence="2" id="KW-0830">Ubiquinone</keyword>
<evidence type="ECO:0000313" key="3">
    <source>
        <dbReference type="Proteomes" id="UP000184440"/>
    </source>
</evidence>
<dbReference type="CDD" id="cd02440">
    <property type="entry name" value="AdoMet_MTases"/>
    <property type="match status" value="1"/>
</dbReference>
<name>A0A1M7RQ67_9ACTN</name>
<keyword evidence="2" id="KW-0808">Transferase</keyword>
<dbReference type="EMBL" id="FRCS01000038">
    <property type="protein sequence ID" value="SHN48232.1"/>
    <property type="molecule type" value="Genomic_DNA"/>
</dbReference>
<dbReference type="SUPFAM" id="SSF53335">
    <property type="entry name" value="S-adenosyl-L-methionine-dependent methyltransferases"/>
    <property type="match status" value="1"/>
</dbReference>
<dbReference type="STRING" id="134849.SAMN05443668_1384"/>
<protein>
    <submittedName>
        <fullName evidence="2">Ubiquinone/menaquinone biosynthesis C-methylase UbiE</fullName>
    </submittedName>
</protein>
<dbReference type="PANTHER" id="PTHR43591">
    <property type="entry name" value="METHYLTRANSFERASE"/>
    <property type="match status" value="1"/>
</dbReference>
<feature type="domain" description="Methyltransferase type 11" evidence="1">
    <location>
        <begin position="52"/>
        <end position="142"/>
    </location>
</feature>
<sequence>MSDTESAAFNTFEAAGWQQRSQAYDRFFAGITGRLADPLLDAAGIVPGTKVLDVATGPGYVAAAALRRGADVVAVDIAPAMVALARRRSRGLDVRVGDAESLPFGDGSFGAVLSGFGLMHLGDPERAVADFARVTARNGRVAVSVWDRPDRGRLAGLFADAVAEAGAAPPDEVPPGPAFFRFADSAALERLLRGAGLADPRVEVVSFAHRVGSAAELWDAMLAATVRTSATITGQTPETRRRIRSAYERLAAAYADADGLAVPVSVLIGSAQKL</sequence>
<dbReference type="PANTHER" id="PTHR43591:SF24">
    <property type="entry name" value="2-METHOXY-6-POLYPRENYL-1,4-BENZOQUINOL METHYLASE, MITOCHONDRIAL"/>
    <property type="match status" value="1"/>
</dbReference>
<accession>A0A1M7RQ67</accession>
<keyword evidence="2" id="KW-0489">Methyltransferase</keyword>
<dbReference type="Gene3D" id="3.40.50.150">
    <property type="entry name" value="Vaccinia Virus protein VP39"/>
    <property type="match status" value="1"/>
</dbReference>
<dbReference type="InterPro" id="IPR029063">
    <property type="entry name" value="SAM-dependent_MTases_sf"/>
</dbReference>
<proteinExistence type="predicted"/>